<gene>
    <name evidence="2" type="ORF">Vbra_21466</name>
</gene>
<keyword evidence="3" id="KW-1185">Reference proteome</keyword>
<proteinExistence type="predicted"/>
<evidence type="ECO:0000313" key="2">
    <source>
        <dbReference type="EMBL" id="CEM14737.1"/>
    </source>
</evidence>
<dbReference type="AlphaFoldDB" id="A0A0G4FL77"/>
<evidence type="ECO:0000313" key="3">
    <source>
        <dbReference type="Proteomes" id="UP000041254"/>
    </source>
</evidence>
<feature type="compositionally biased region" description="Basic and acidic residues" evidence="1">
    <location>
        <begin position="22"/>
        <end position="34"/>
    </location>
</feature>
<reference evidence="2 3" key="1">
    <citation type="submission" date="2014-11" db="EMBL/GenBank/DDBJ databases">
        <authorList>
            <person name="Zhu J."/>
            <person name="Qi W."/>
            <person name="Song R."/>
        </authorList>
    </citation>
    <scope>NUCLEOTIDE SEQUENCE [LARGE SCALE GENOMIC DNA]</scope>
</reference>
<sequence>MEADSHGLAASGTTADSPADSIPDHTLTHEDHHQQQLSVNHGESIADIGPRSGHQGGCAVPRAAGRSSIARFWQVLGSLIPSESDCASTEECVARMMVRSIQADAAKCIYQLRRASTVTAGERAMREANKLLHKDDKLKYDLTSPGYESDFGGYESRYLQAIEQATPDLQQAMYECHTRMSAEQAPTCSEGTN</sequence>
<organism evidence="2 3">
    <name type="scientific">Vitrella brassicaformis (strain CCMP3155)</name>
    <dbReference type="NCBI Taxonomy" id="1169540"/>
    <lineage>
        <taxon>Eukaryota</taxon>
        <taxon>Sar</taxon>
        <taxon>Alveolata</taxon>
        <taxon>Colpodellida</taxon>
        <taxon>Vitrellaceae</taxon>
        <taxon>Vitrella</taxon>
    </lineage>
</organism>
<name>A0A0G4FL77_VITBC</name>
<dbReference type="Proteomes" id="UP000041254">
    <property type="component" value="Unassembled WGS sequence"/>
</dbReference>
<accession>A0A0G4FL77</accession>
<feature type="region of interest" description="Disordered" evidence="1">
    <location>
        <begin position="1"/>
        <end position="37"/>
    </location>
</feature>
<dbReference type="InParanoid" id="A0A0G4FL77"/>
<evidence type="ECO:0000256" key="1">
    <source>
        <dbReference type="SAM" id="MobiDB-lite"/>
    </source>
</evidence>
<dbReference type="VEuPathDB" id="CryptoDB:Vbra_21466"/>
<protein>
    <submittedName>
        <fullName evidence="2">Uncharacterized protein</fullName>
    </submittedName>
</protein>
<dbReference type="EMBL" id="CDMY01000457">
    <property type="protein sequence ID" value="CEM14737.1"/>
    <property type="molecule type" value="Genomic_DNA"/>
</dbReference>